<dbReference type="InterPro" id="IPR042269">
    <property type="entry name" value="Ser_carbopepase_S28_SKS"/>
</dbReference>
<protein>
    <recommendedName>
        <fullName evidence="10">Lysosomal Pro-X carboxypeptidase</fullName>
    </recommendedName>
</protein>
<dbReference type="PANTHER" id="PTHR11010">
    <property type="entry name" value="PROTEASE S28 PRO-X CARBOXYPEPTIDASE-RELATED"/>
    <property type="match status" value="1"/>
</dbReference>
<dbReference type="Gene3D" id="3.40.50.1820">
    <property type="entry name" value="alpha/beta hydrolase"/>
    <property type="match status" value="1"/>
</dbReference>
<evidence type="ECO:0000256" key="1">
    <source>
        <dbReference type="ARBA" id="ARBA00011079"/>
    </source>
</evidence>
<keyword evidence="3 7" id="KW-0732">Signal</keyword>
<keyword evidence="4" id="KW-0378">Hydrolase</keyword>
<feature type="signal peptide" evidence="7">
    <location>
        <begin position="1"/>
        <end position="22"/>
    </location>
</feature>
<keyword evidence="5" id="KW-0325">Glycoprotein</keyword>
<evidence type="ECO:0000256" key="6">
    <source>
        <dbReference type="SAM" id="MobiDB-lite"/>
    </source>
</evidence>
<dbReference type="EMBL" id="CAXLJM020000051">
    <property type="protein sequence ID" value="CAL8116042.1"/>
    <property type="molecule type" value="Genomic_DNA"/>
</dbReference>
<sequence>MSFSMSLSLVFVFFSAASIVDAQYSFKTDYYDVPLDHFSFTTCNSTFPMKYLYNDTYFDEEAGGPIFFYTGNEGDIEWFAQNTGFMWDIAPEFGALLVFAEHRYYGSSLPFGNDSFSSPEKSGYLTSEQALADFADFLLWFKRTRKGVQDSPIIAFGGSYGGMLTAWMRIKYPHVIQGGIAASAPVLQFQGITACNVFNQIVTNDFDQASPNCSASVRKSWEVLNRFGQSDAGREWLSSAWRLCEPLKSEDDIGNLKNWLVEVYGNLAMVDYPYPAAFLEPLPANPIKVVCQSLNDPQLTDKFLLKSLFKAVSVYFNYTGSSNCLDVSKQDAGSLGDFGWGVQSCNEMVMPMCSDGVGDMFEPLPWNYTSYEQNCLTQFGIRPRPNMAELIYGGRNIRASSNIVFSNGLLDPWSGGGVLESLSDSLIAVIIPEGAHHLDLRAAHSDDPASVTKARRIERAQIKKWIKDYYSAQSSTNEIPLPTIHTNNSSPEYDMVLPDTPLPLESSEEY</sequence>
<keyword evidence="2" id="KW-0645">Protease</keyword>
<comment type="caution">
    <text evidence="8">The sequence shown here is derived from an EMBL/GenBank/DDBJ whole genome shotgun (WGS) entry which is preliminary data.</text>
</comment>
<evidence type="ECO:0000256" key="3">
    <source>
        <dbReference type="ARBA" id="ARBA00022729"/>
    </source>
</evidence>
<proteinExistence type="inferred from homology"/>
<feature type="region of interest" description="Disordered" evidence="6">
    <location>
        <begin position="486"/>
        <end position="510"/>
    </location>
</feature>
<accession>A0ABP1QZS3</accession>
<keyword evidence="9" id="KW-1185">Reference proteome</keyword>
<evidence type="ECO:0000256" key="2">
    <source>
        <dbReference type="ARBA" id="ARBA00022670"/>
    </source>
</evidence>
<evidence type="ECO:0000313" key="9">
    <source>
        <dbReference type="Proteomes" id="UP001642540"/>
    </source>
</evidence>
<dbReference type="SUPFAM" id="SSF53474">
    <property type="entry name" value="alpha/beta-Hydrolases"/>
    <property type="match status" value="1"/>
</dbReference>
<dbReference type="Pfam" id="PF05577">
    <property type="entry name" value="Peptidase_S28"/>
    <property type="match status" value="1"/>
</dbReference>
<gene>
    <name evidence="8" type="ORF">ODALV1_LOCUS17128</name>
</gene>
<dbReference type="Gene3D" id="1.20.120.980">
    <property type="entry name" value="Serine carboxypeptidase S28, SKS domain"/>
    <property type="match status" value="1"/>
</dbReference>
<reference evidence="8 9" key="1">
    <citation type="submission" date="2024-08" db="EMBL/GenBank/DDBJ databases">
        <authorList>
            <person name="Cucini C."/>
            <person name="Frati F."/>
        </authorList>
    </citation>
    <scope>NUCLEOTIDE SEQUENCE [LARGE SCALE GENOMIC DNA]</scope>
</reference>
<name>A0ABP1QZS3_9HEXA</name>
<organism evidence="8 9">
    <name type="scientific">Orchesella dallaii</name>
    <dbReference type="NCBI Taxonomy" id="48710"/>
    <lineage>
        <taxon>Eukaryota</taxon>
        <taxon>Metazoa</taxon>
        <taxon>Ecdysozoa</taxon>
        <taxon>Arthropoda</taxon>
        <taxon>Hexapoda</taxon>
        <taxon>Collembola</taxon>
        <taxon>Entomobryomorpha</taxon>
        <taxon>Entomobryoidea</taxon>
        <taxon>Orchesellidae</taxon>
        <taxon>Orchesellinae</taxon>
        <taxon>Orchesella</taxon>
    </lineage>
</organism>
<comment type="similarity">
    <text evidence="1">Belongs to the peptidase S28 family.</text>
</comment>
<evidence type="ECO:0000256" key="5">
    <source>
        <dbReference type="ARBA" id="ARBA00023180"/>
    </source>
</evidence>
<dbReference type="InterPro" id="IPR008758">
    <property type="entry name" value="Peptidase_S28"/>
</dbReference>
<evidence type="ECO:0000256" key="7">
    <source>
        <dbReference type="SAM" id="SignalP"/>
    </source>
</evidence>
<evidence type="ECO:0008006" key="10">
    <source>
        <dbReference type="Google" id="ProtNLM"/>
    </source>
</evidence>
<evidence type="ECO:0000313" key="8">
    <source>
        <dbReference type="EMBL" id="CAL8116042.1"/>
    </source>
</evidence>
<dbReference type="PANTHER" id="PTHR11010:SF38">
    <property type="entry name" value="LYSOSOMAL PRO-X CARBOXYPEPTIDASE"/>
    <property type="match status" value="1"/>
</dbReference>
<evidence type="ECO:0000256" key="4">
    <source>
        <dbReference type="ARBA" id="ARBA00022801"/>
    </source>
</evidence>
<dbReference type="InterPro" id="IPR029058">
    <property type="entry name" value="AB_hydrolase_fold"/>
</dbReference>
<dbReference type="Proteomes" id="UP001642540">
    <property type="component" value="Unassembled WGS sequence"/>
</dbReference>
<feature type="chain" id="PRO_5046807875" description="Lysosomal Pro-X carboxypeptidase" evidence="7">
    <location>
        <begin position="23"/>
        <end position="510"/>
    </location>
</feature>